<dbReference type="KEGG" id="fmg:HYN48_00345"/>
<protein>
    <submittedName>
        <fullName evidence="1">Transcriptional regulator</fullName>
    </submittedName>
</protein>
<name>A0A2S0RAT0_9FLAO</name>
<dbReference type="OrthoDB" id="9793352at2"/>
<keyword evidence="2" id="KW-1185">Reference proteome</keyword>
<dbReference type="InterPro" id="IPR036388">
    <property type="entry name" value="WH-like_DNA-bd_sf"/>
</dbReference>
<accession>A0A2S0RAT0</accession>
<dbReference type="SUPFAM" id="SSF46785">
    <property type="entry name" value="Winged helix' DNA-binding domain"/>
    <property type="match status" value="1"/>
</dbReference>
<dbReference type="EMBL" id="CP028811">
    <property type="protein sequence ID" value="AWA28654.1"/>
    <property type="molecule type" value="Genomic_DNA"/>
</dbReference>
<organism evidence="1 2">
    <name type="scientific">Flavobacterium magnum</name>
    <dbReference type="NCBI Taxonomy" id="2162713"/>
    <lineage>
        <taxon>Bacteria</taxon>
        <taxon>Pseudomonadati</taxon>
        <taxon>Bacteroidota</taxon>
        <taxon>Flavobacteriia</taxon>
        <taxon>Flavobacteriales</taxon>
        <taxon>Flavobacteriaceae</taxon>
        <taxon>Flavobacterium</taxon>
    </lineage>
</organism>
<dbReference type="GO" id="GO:0006355">
    <property type="term" value="P:regulation of DNA-templated transcription"/>
    <property type="evidence" value="ECO:0007669"/>
    <property type="project" value="UniProtKB-ARBA"/>
</dbReference>
<evidence type="ECO:0000313" key="2">
    <source>
        <dbReference type="Proteomes" id="UP000244193"/>
    </source>
</evidence>
<proteinExistence type="predicted"/>
<sequence length="173" mass="19972">MLESLITSKTRQRILVKFFMNVATNGYLRGLAEELNESTNAIRKELNNLLEAGFLEKEASQNKIIYRANKKHPLFSIIQKIIRHHIGIEAMVDMILQRMGEVEKVVIIGDYANGIDSGRIEVILVGQQLHASYIDKLGVKIENEIKRKVEFFLMEEYEDDKGLVIYENHKPKE</sequence>
<gene>
    <name evidence="1" type="ORF">HYN48_00345</name>
</gene>
<dbReference type="InterPro" id="IPR011991">
    <property type="entry name" value="ArsR-like_HTH"/>
</dbReference>
<reference evidence="1 2" key="1">
    <citation type="submission" date="2018-04" db="EMBL/GenBank/DDBJ databases">
        <title>Genome sequencing of Flavobacterium sp. HYN0048.</title>
        <authorList>
            <person name="Yi H."/>
            <person name="Baek C."/>
        </authorList>
    </citation>
    <scope>NUCLEOTIDE SEQUENCE [LARGE SCALE GENOMIC DNA]</scope>
    <source>
        <strain evidence="1 2">HYN0048</strain>
    </source>
</reference>
<dbReference type="Proteomes" id="UP000244193">
    <property type="component" value="Chromosome"/>
</dbReference>
<dbReference type="RefSeq" id="WP_108369246.1">
    <property type="nucleotide sequence ID" value="NZ_CP028811.1"/>
</dbReference>
<evidence type="ECO:0000313" key="1">
    <source>
        <dbReference type="EMBL" id="AWA28654.1"/>
    </source>
</evidence>
<dbReference type="InterPro" id="IPR036390">
    <property type="entry name" value="WH_DNA-bd_sf"/>
</dbReference>
<dbReference type="CDD" id="cd00090">
    <property type="entry name" value="HTH_ARSR"/>
    <property type="match status" value="1"/>
</dbReference>
<dbReference type="AlphaFoldDB" id="A0A2S0RAT0"/>
<dbReference type="Gene3D" id="1.10.10.10">
    <property type="entry name" value="Winged helix-like DNA-binding domain superfamily/Winged helix DNA-binding domain"/>
    <property type="match status" value="1"/>
</dbReference>